<feature type="transmembrane region" description="Helical" evidence="1">
    <location>
        <begin position="47"/>
        <end position="71"/>
    </location>
</feature>
<keyword evidence="1" id="KW-0812">Transmembrane</keyword>
<dbReference type="Pfam" id="PF06139">
    <property type="entry name" value="BphX"/>
    <property type="match status" value="1"/>
</dbReference>
<feature type="transmembrane region" description="Helical" evidence="1">
    <location>
        <begin position="78"/>
        <end position="101"/>
    </location>
</feature>
<proteinExistence type="predicted"/>
<name>A0A7Y0BR44_9SPHN</name>
<evidence type="ECO:0000313" key="3">
    <source>
        <dbReference type="Proteomes" id="UP000583556"/>
    </source>
</evidence>
<dbReference type="RefSeq" id="WP_169494307.1">
    <property type="nucleotide sequence ID" value="NZ_JABBGM010000007.1"/>
</dbReference>
<keyword evidence="1" id="KW-1133">Transmembrane helix</keyword>
<dbReference type="InterPro" id="IPR009310">
    <property type="entry name" value="BphX"/>
</dbReference>
<keyword evidence="1" id="KW-0472">Membrane</keyword>
<accession>A0A7Y0BR44</accession>
<reference evidence="2 3" key="1">
    <citation type="submission" date="2020-04" db="EMBL/GenBank/DDBJ databases">
        <title>Novosphingobium sp. TW-4 isolated from soil.</title>
        <authorList>
            <person name="Dahal R.H."/>
            <person name="Chaudhary D.K."/>
        </authorList>
    </citation>
    <scope>NUCLEOTIDE SEQUENCE [LARGE SCALE GENOMIC DNA]</scope>
    <source>
        <strain evidence="2 3">TW-4</strain>
    </source>
</reference>
<dbReference type="Proteomes" id="UP000583556">
    <property type="component" value="Unassembled WGS sequence"/>
</dbReference>
<dbReference type="EMBL" id="JABBGM010000007">
    <property type="protein sequence ID" value="NML95081.1"/>
    <property type="molecule type" value="Genomic_DNA"/>
</dbReference>
<protein>
    <submittedName>
        <fullName evidence="2">BphX family protein</fullName>
    </submittedName>
</protein>
<feature type="transmembrane region" description="Helical" evidence="1">
    <location>
        <begin position="7"/>
        <end position="27"/>
    </location>
</feature>
<gene>
    <name evidence="2" type="primary">bphX</name>
    <name evidence="2" type="ORF">HHL27_15515</name>
</gene>
<evidence type="ECO:0000256" key="1">
    <source>
        <dbReference type="SAM" id="Phobius"/>
    </source>
</evidence>
<keyword evidence="3" id="KW-1185">Reference proteome</keyword>
<sequence length="141" mass="15286">MKVLRTYLIAVGIWYLCNLVLLWPPVYAGALRLIYPGIALGQGTPSFGLLLDAWLIVGIQLAAIGLVALWGARDPLRYWALVPVIVLTELVGSAWDIYSIVWSGEAWWVGLTTLAAHAVIVAGAWFAVRAVERETAGSVKA</sequence>
<feature type="transmembrane region" description="Helical" evidence="1">
    <location>
        <begin position="107"/>
        <end position="128"/>
    </location>
</feature>
<dbReference type="AlphaFoldDB" id="A0A7Y0BR44"/>
<organism evidence="2 3">
    <name type="scientific">Novosphingobium olei</name>
    <dbReference type="NCBI Taxonomy" id="2728851"/>
    <lineage>
        <taxon>Bacteria</taxon>
        <taxon>Pseudomonadati</taxon>
        <taxon>Pseudomonadota</taxon>
        <taxon>Alphaproteobacteria</taxon>
        <taxon>Sphingomonadales</taxon>
        <taxon>Sphingomonadaceae</taxon>
        <taxon>Novosphingobium</taxon>
    </lineage>
</organism>
<evidence type="ECO:0000313" key="2">
    <source>
        <dbReference type="EMBL" id="NML95081.1"/>
    </source>
</evidence>
<comment type="caution">
    <text evidence="2">The sequence shown here is derived from an EMBL/GenBank/DDBJ whole genome shotgun (WGS) entry which is preliminary data.</text>
</comment>